<feature type="binding site" evidence="10">
    <location>
        <begin position="211"/>
        <end position="218"/>
    </location>
    <ligand>
        <name>ATP</name>
        <dbReference type="ChEBI" id="CHEBI:30616"/>
    </ligand>
</feature>
<dbReference type="InterPro" id="IPR013986">
    <property type="entry name" value="DExx_box_DNA_helicase_dom_sf"/>
</dbReference>
<proteinExistence type="inferred from homology"/>
<dbReference type="Gene3D" id="3.40.50.300">
    <property type="entry name" value="P-loop containing nucleotide triphosphate hydrolases"/>
    <property type="match status" value="3"/>
</dbReference>
<feature type="domain" description="UvrD-like helicase C-terminal" evidence="12">
    <location>
        <begin position="496"/>
        <end position="773"/>
    </location>
</feature>
<evidence type="ECO:0000256" key="5">
    <source>
        <dbReference type="ARBA" id="ARBA00022840"/>
    </source>
</evidence>
<dbReference type="RefSeq" id="WP_142828884.1">
    <property type="nucleotide sequence ID" value="NZ_CP117267.1"/>
</dbReference>
<evidence type="ECO:0000256" key="4">
    <source>
        <dbReference type="ARBA" id="ARBA00022806"/>
    </source>
</evidence>
<dbReference type="EC" id="5.6.2.4" evidence="8"/>
<dbReference type="Proteomes" id="UP000318939">
    <property type="component" value="Chromosome"/>
</dbReference>
<reference evidence="13" key="2">
    <citation type="journal article" date="2023" name="MicrobiologyOpen">
        <title>Genomics of the tumorigenes clade of the family Rhizobiaceae and description of Rhizobium rhododendri sp. nov.</title>
        <authorList>
            <person name="Kuzmanovic N."/>
            <person name="diCenzo G.C."/>
            <person name="Bunk B."/>
            <person name="Sproeer C."/>
            <person name="Fruehling A."/>
            <person name="Neumann-Schaal M."/>
            <person name="Overmann J."/>
            <person name="Smalla K."/>
        </authorList>
    </citation>
    <scope>NUCLEOTIDE SEQUENCE</scope>
    <source>
        <strain evidence="13">Rho-6.2</strain>
    </source>
</reference>
<dbReference type="InterPro" id="IPR014017">
    <property type="entry name" value="DNA_helicase_UvrD-like_C"/>
</dbReference>
<dbReference type="PANTHER" id="PTHR11070:SF55">
    <property type="entry name" value="DNA 3'-5' HELICASE"/>
    <property type="match status" value="1"/>
</dbReference>
<comment type="similarity">
    <text evidence="1">Belongs to the helicase family. UvrD subfamily.</text>
</comment>
<dbReference type="PANTHER" id="PTHR11070">
    <property type="entry name" value="UVRD / RECB / PCRA DNA HELICASE FAMILY MEMBER"/>
    <property type="match status" value="1"/>
</dbReference>
<dbReference type="Pfam" id="PF00580">
    <property type="entry name" value="UvrD-helicase"/>
    <property type="match status" value="1"/>
</dbReference>
<evidence type="ECO:0000259" key="11">
    <source>
        <dbReference type="PROSITE" id="PS51198"/>
    </source>
</evidence>
<evidence type="ECO:0000256" key="2">
    <source>
        <dbReference type="ARBA" id="ARBA00022741"/>
    </source>
</evidence>
<keyword evidence="6" id="KW-0413">Isomerase</keyword>
<evidence type="ECO:0000256" key="7">
    <source>
        <dbReference type="ARBA" id="ARBA00034617"/>
    </source>
</evidence>
<dbReference type="Pfam" id="PF06114">
    <property type="entry name" value="Peptidase_M78"/>
    <property type="match status" value="1"/>
</dbReference>
<dbReference type="InterPro" id="IPR014016">
    <property type="entry name" value="UvrD-like_ATP-bd"/>
</dbReference>
<gene>
    <name evidence="13" type="ORF">PR018_05355</name>
</gene>
<keyword evidence="4 10" id="KW-0347">Helicase</keyword>
<evidence type="ECO:0000313" key="13">
    <source>
        <dbReference type="EMBL" id="WFS23928.1"/>
    </source>
</evidence>
<evidence type="ECO:0000256" key="6">
    <source>
        <dbReference type="ARBA" id="ARBA00023235"/>
    </source>
</evidence>
<sequence length="1115" mass="123501">MENINSVRRAANDLRRKIDPGLKQLAASEVIQLGLDDQNLTVEKVGPSNTNLMGGVGVLKRRYLAIYVANDLDRDFEAEVIAHEIAHFVIHLEAEIKIERGYNAPGAGDPLQRVEAYSKKERREAQANAFAREFLLPRVLARRLFHEGKRAREIATSLGIRLETVYQQLADSLLLPEAIEKRPKAPRPPEPLDPSQEKAAHHLGSPFLLEAGPGTGKTKTMVERVVWLLAQEHAKADDILALTFSNKAAEELGERVERAVGAGAVNIWSGTFHSFGLELLRKHHARFNLPPDPKLVDTSEAINLLEDTLPALPIVHMQNLFDPASALRDILRSISRAKDELLGPKEYEVLAENMMREADRADADAVKAATKCCEVALVYKHYQATLDSMQAVDYGDLIRLPAVRMRTDEDFRRQLSDKYKWVHVDEYQDINRASAMLVKGIVGDGNRLWVVGDARQSIYRFRGASSRNMARFRRDYPSGKLGQLKVNYRSTDPILSQFKAFGNGMIVSSYSLPLDISVKRTEVCGTPEIFVGTDPQEEIDVLAGNIRELEQGGVSLRNQAVIARTNGILAEMAAELEARGVPVLYLGPLFERPEVRDMLSLLSLIVHDGSTLFRVGTFPEYAVAPLELSLVIQEARSRQITVKAILDQVSTLVGVTADTVRRLALLASHLDGFERGTTPWLALMEYLFDRSEYVRTVLSGQNPSDDLRRVAVRQLIEALRTMPLVGGKLPIVRGLERVRHLVLLSDDRELRRLPDEMQDVDGVQLLTIHASKGLEFEAVHLPRLKRGSIPAPNRPDACPPPSGMITENPEANAHEAEEECLFFVAMSRAKTHLKLYRPASSGGKNSNPSIFVEALSIRSGRQAAPIARLFPTPTLEPVIDFGFPKGLSAADVESFEQCGRRFFYDKIAKLGGSTDRSAYLQAHGCILAVVEAVRVADIPLTVDAMRGVFESAWNSTKLVGHPFEAPYRALVDRMIGNLLPVLASVSKATPFGLVLANRHIAIAPDFVRGDAGSREFLTVRSGKRSTTEQDKIAHTLLLEAARITFGHGFSFETFHVMDGSAGKIEQTAAKRANRIATAQDAVRSIEDGLFPAEKSDFLCPRCRHFFICPAPQARP</sequence>
<evidence type="ECO:0000256" key="10">
    <source>
        <dbReference type="PROSITE-ProRule" id="PRU00560"/>
    </source>
</evidence>
<evidence type="ECO:0000256" key="9">
    <source>
        <dbReference type="ARBA" id="ARBA00048988"/>
    </source>
</evidence>
<evidence type="ECO:0000259" key="12">
    <source>
        <dbReference type="PROSITE" id="PS51217"/>
    </source>
</evidence>
<keyword evidence="3 10" id="KW-0378">Hydrolase</keyword>
<comment type="catalytic activity">
    <reaction evidence="9">
        <text>ATP + H2O = ADP + phosphate + H(+)</text>
        <dbReference type="Rhea" id="RHEA:13065"/>
        <dbReference type="ChEBI" id="CHEBI:15377"/>
        <dbReference type="ChEBI" id="CHEBI:15378"/>
        <dbReference type="ChEBI" id="CHEBI:30616"/>
        <dbReference type="ChEBI" id="CHEBI:43474"/>
        <dbReference type="ChEBI" id="CHEBI:456216"/>
        <dbReference type="EC" id="5.6.2.4"/>
    </reaction>
</comment>
<dbReference type="Gene3D" id="1.10.10.160">
    <property type="match status" value="1"/>
</dbReference>
<dbReference type="CDD" id="cd17932">
    <property type="entry name" value="DEXQc_UvrD"/>
    <property type="match status" value="1"/>
</dbReference>
<comment type="catalytic activity">
    <reaction evidence="7">
        <text>Couples ATP hydrolysis with the unwinding of duplex DNA by translocating in the 3'-5' direction.</text>
        <dbReference type="EC" id="5.6.2.4"/>
    </reaction>
</comment>
<accession>A0ABY8IL68</accession>
<dbReference type="PROSITE" id="PS51198">
    <property type="entry name" value="UVRD_HELICASE_ATP_BIND"/>
    <property type="match status" value="1"/>
</dbReference>
<dbReference type="SUPFAM" id="SSF52540">
    <property type="entry name" value="P-loop containing nucleoside triphosphate hydrolases"/>
    <property type="match status" value="1"/>
</dbReference>
<keyword evidence="14" id="KW-1185">Reference proteome</keyword>
<dbReference type="EMBL" id="CP117267">
    <property type="protein sequence ID" value="WFS23928.1"/>
    <property type="molecule type" value="Genomic_DNA"/>
</dbReference>
<keyword evidence="2 10" id="KW-0547">Nucleotide-binding</keyword>
<dbReference type="Gene3D" id="1.10.486.10">
    <property type="entry name" value="PCRA, domain 4"/>
    <property type="match status" value="1"/>
</dbReference>
<name>A0ABY8IL68_9HYPH</name>
<dbReference type="Gene3D" id="1.10.10.2910">
    <property type="match status" value="1"/>
</dbReference>
<evidence type="ECO:0000256" key="8">
    <source>
        <dbReference type="ARBA" id="ARBA00034808"/>
    </source>
</evidence>
<evidence type="ECO:0000313" key="14">
    <source>
        <dbReference type="Proteomes" id="UP000318939"/>
    </source>
</evidence>
<protein>
    <recommendedName>
        <fullName evidence="8">DNA 3'-5' helicase</fullName>
        <ecNumber evidence="8">5.6.2.4</ecNumber>
    </recommendedName>
</protein>
<dbReference type="PROSITE" id="PS51217">
    <property type="entry name" value="UVRD_HELICASE_CTER"/>
    <property type="match status" value="1"/>
</dbReference>
<evidence type="ECO:0000256" key="1">
    <source>
        <dbReference type="ARBA" id="ARBA00009922"/>
    </source>
</evidence>
<evidence type="ECO:0000256" key="3">
    <source>
        <dbReference type="ARBA" id="ARBA00022801"/>
    </source>
</evidence>
<dbReference type="Pfam" id="PF13361">
    <property type="entry name" value="UvrD_C"/>
    <property type="match status" value="2"/>
</dbReference>
<organism evidence="13 14">
    <name type="scientific">Rhizobium rhododendri</name>
    <dbReference type="NCBI Taxonomy" id="2506430"/>
    <lineage>
        <taxon>Bacteria</taxon>
        <taxon>Pseudomonadati</taxon>
        <taxon>Pseudomonadota</taxon>
        <taxon>Alphaproteobacteria</taxon>
        <taxon>Hyphomicrobiales</taxon>
        <taxon>Rhizobiaceae</taxon>
        <taxon>Rhizobium/Agrobacterium group</taxon>
        <taxon>Rhizobium</taxon>
    </lineage>
</organism>
<dbReference type="InterPro" id="IPR010359">
    <property type="entry name" value="IrrE_HExxH"/>
</dbReference>
<feature type="domain" description="UvrD-like helicase ATP-binding" evidence="11">
    <location>
        <begin position="190"/>
        <end position="491"/>
    </location>
</feature>
<dbReference type="InterPro" id="IPR027417">
    <property type="entry name" value="P-loop_NTPase"/>
</dbReference>
<keyword evidence="5 10" id="KW-0067">ATP-binding</keyword>
<dbReference type="InterPro" id="IPR000212">
    <property type="entry name" value="DNA_helicase_UvrD/REP"/>
</dbReference>
<reference evidence="13" key="1">
    <citation type="journal article" date="2019" name="Phytopathology">
        <title>A Novel Group of Rhizobium tumorigenes-Like Agrobacteria Associated with Crown Gall Disease of Rhododendron and Blueberry.</title>
        <authorList>
            <person name="Kuzmanovic N."/>
            <person name="Behrens P."/>
            <person name="Idczak E."/>
            <person name="Wagner S."/>
            <person name="Gotz M."/>
            <person name="Sproer C."/>
            <person name="Bunk B."/>
            <person name="Overmann J."/>
            <person name="Smalla K."/>
        </authorList>
    </citation>
    <scope>NUCLEOTIDE SEQUENCE</scope>
    <source>
        <strain evidence="13">Rho-6.2</strain>
    </source>
</reference>